<dbReference type="EMBL" id="MH834610">
    <property type="protein sequence ID" value="AYN57747.1"/>
    <property type="molecule type" value="Genomic_DNA"/>
</dbReference>
<name>A0A3G2KFL0_9CAUD</name>
<dbReference type="SUPFAM" id="SSF55608">
    <property type="entry name" value="Homing endonucleases"/>
    <property type="match status" value="1"/>
</dbReference>
<dbReference type="RefSeq" id="YP_009815370.1">
    <property type="nucleotide sequence ID" value="NC_048093.1"/>
</dbReference>
<evidence type="ECO:0000313" key="2">
    <source>
        <dbReference type="EMBL" id="AYN57747.1"/>
    </source>
</evidence>
<accession>A0A3G2KFL0</accession>
<dbReference type="GO" id="GO:0004519">
    <property type="term" value="F:endonuclease activity"/>
    <property type="evidence" value="ECO:0007669"/>
    <property type="project" value="UniProtKB-KW"/>
</dbReference>
<evidence type="ECO:0000256" key="1">
    <source>
        <dbReference type="SAM" id="MobiDB-lite"/>
    </source>
</evidence>
<keyword evidence="2" id="KW-0255">Endonuclease</keyword>
<protein>
    <submittedName>
        <fullName evidence="2">LAGIDADG endonuclease</fullName>
    </submittedName>
</protein>
<evidence type="ECO:0000313" key="3">
    <source>
        <dbReference type="Proteomes" id="UP000266996"/>
    </source>
</evidence>
<gene>
    <name evidence="2" type="primary">27</name>
    <name evidence="2" type="ORF">PBI_DRMANHATTAN_27</name>
</gene>
<dbReference type="KEGG" id="vg:55006594"/>
<dbReference type="GeneID" id="55006594"/>
<organism evidence="2 3">
    <name type="scientific">Arthrobacter phage DrManhattan</name>
    <dbReference type="NCBI Taxonomy" id="2419955"/>
    <lineage>
        <taxon>Viruses</taxon>
        <taxon>Duplodnaviria</taxon>
        <taxon>Heunggongvirae</taxon>
        <taxon>Uroviricota</taxon>
        <taxon>Caudoviricetes</taxon>
        <taxon>Casidaviridae</taxon>
        <taxon>Manhattanvirus</taxon>
        <taxon>Manhattanvirus drmanhattan</taxon>
    </lineage>
</organism>
<reference evidence="3" key="1">
    <citation type="submission" date="2018-09" db="EMBL/GenBank/DDBJ databases">
        <authorList>
            <person name="Rimple P.A."/>
            <person name="Stoner T.H."/>
            <person name="Garlena R.A."/>
            <person name="Russell D.A."/>
            <person name="Pope W.H."/>
            <person name="Jacobs-Sera D."/>
            <person name="Hatfull G.F."/>
        </authorList>
    </citation>
    <scope>NUCLEOTIDE SEQUENCE [LARGE SCALE GENOMIC DNA]</scope>
</reference>
<dbReference type="Proteomes" id="UP000266996">
    <property type="component" value="Segment"/>
</dbReference>
<sequence>MIHGNRDDLLWLAGLLEGEGTFDAHRGKYPRIRLAMTDRDVVGRAASLMDSKIRLSLHVAPAKPTWHTEISGERAAEIMRQILPFMGTRRSGRIAEVLGTHHFRQKAVIEAGKGSTPGPRVSRPAGVAKPLTAA</sequence>
<proteinExistence type="predicted"/>
<keyword evidence="3" id="KW-1185">Reference proteome</keyword>
<keyword evidence="2" id="KW-0540">Nuclease</keyword>
<feature type="region of interest" description="Disordered" evidence="1">
    <location>
        <begin position="112"/>
        <end position="134"/>
    </location>
</feature>
<dbReference type="InterPro" id="IPR027434">
    <property type="entry name" value="Homing_endonucl"/>
</dbReference>
<keyword evidence="2" id="KW-0378">Hydrolase</keyword>